<evidence type="ECO:0000313" key="1">
    <source>
        <dbReference type="EMBL" id="CAB1424893.1"/>
    </source>
</evidence>
<evidence type="ECO:0000313" key="2">
    <source>
        <dbReference type="Proteomes" id="UP001153269"/>
    </source>
</evidence>
<gene>
    <name evidence="1" type="ORF">PLEPLA_LOCUS12822</name>
</gene>
<dbReference type="Proteomes" id="UP001153269">
    <property type="component" value="Unassembled WGS sequence"/>
</dbReference>
<protein>
    <submittedName>
        <fullName evidence="1">Uncharacterized protein</fullName>
    </submittedName>
</protein>
<keyword evidence="2" id="KW-1185">Reference proteome</keyword>
<proteinExistence type="predicted"/>
<dbReference type="AlphaFoldDB" id="A0A9N7YGK1"/>
<accession>A0A9N7YGK1</accession>
<dbReference type="EMBL" id="CADEAL010000762">
    <property type="protein sequence ID" value="CAB1424893.1"/>
    <property type="molecule type" value="Genomic_DNA"/>
</dbReference>
<sequence>MDRRRSHSSRIYPHLTLEMMVVLPALFNLVRIMEISDVDPAYIVRFRAAFTEDLNTRQENTNLSWLKSLCLMRRHFPRTKLWIAQCQHRHMSPRVVVNSTHWCRCRLAQNYLAGPALAMLEP</sequence>
<comment type="caution">
    <text evidence="1">The sequence shown here is derived from an EMBL/GenBank/DDBJ whole genome shotgun (WGS) entry which is preliminary data.</text>
</comment>
<reference evidence="1" key="1">
    <citation type="submission" date="2020-03" db="EMBL/GenBank/DDBJ databases">
        <authorList>
            <person name="Weist P."/>
        </authorList>
    </citation>
    <scope>NUCLEOTIDE SEQUENCE</scope>
</reference>
<organism evidence="1 2">
    <name type="scientific">Pleuronectes platessa</name>
    <name type="common">European plaice</name>
    <dbReference type="NCBI Taxonomy" id="8262"/>
    <lineage>
        <taxon>Eukaryota</taxon>
        <taxon>Metazoa</taxon>
        <taxon>Chordata</taxon>
        <taxon>Craniata</taxon>
        <taxon>Vertebrata</taxon>
        <taxon>Euteleostomi</taxon>
        <taxon>Actinopterygii</taxon>
        <taxon>Neopterygii</taxon>
        <taxon>Teleostei</taxon>
        <taxon>Neoteleostei</taxon>
        <taxon>Acanthomorphata</taxon>
        <taxon>Carangaria</taxon>
        <taxon>Pleuronectiformes</taxon>
        <taxon>Pleuronectoidei</taxon>
        <taxon>Pleuronectidae</taxon>
        <taxon>Pleuronectes</taxon>
    </lineage>
</organism>
<name>A0A9N7YGK1_PLEPL</name>